<keyword evidence="3" id="KW-1185">Reference proteome</keyword>
<evidence type="ECO:0000313" key="3">
    <source>
        <dbReference type="Proteomes" id="UP000281343"/>
    </source>
</evidence>
<dbReference type="AlphaFoldDB" id="A0A3L9Y3Z6"/>
<dbReference type="RefSeq" id="WP_121896124.1">
    <property type="nucleotide sequence ID" value="NZ_RCNT01000001.1"/>
</dbReference>
<dbReference type="GO" id="GO:0004803">
    <property type="term" value="F:transposase activity"/>
    <property type="evidence" value="ECO:0007669"/>
    <property type="project" value="InterPro"/>
</dbReference>
<sequence length="144" mass="15819">MIRKEQNRVDHPQIKAAERLSKRNVRAMIKVVDDLENEIAKLVVSTAEFRRKSDLLMSVIGVGPKTAAACLAYIPELGSLTKGEAATIVGLAPHTQDSGSLEGQRHISCGRREVRASLYMVALSNDPGWRDVLDRVIGFLGRDP</sequence>
<comment type="caution">
    <text evidence="2">The sequence shown here is derived from an EMBL/GenBank/DDBJ whole genome shotgun (WGS) entry which is preliminary data.</text>
</comment>
<dbReference type="InterPro" id="IPR003346">
    <property type="entry name" value="Transposase_20"/>
</dbReference>
<dbReference type="EMBL" id="RCNT01000001">
    <property type="protein sequence ID" value="RMA43531.1"/>
    <property type="molecule type" value="Genomic_DNA"/>
</dbReference>
<reference evidence="2 3" key="1">
    <citation type="submission" date="2018-10" db="EMBL/GenBank/DDBJ databases">
        <authorList>
            <person name="Jung H.S."/>
            <person name="Jeon C.O."/>
        </authorList>
    </citation>
    <scope>NUCLEOTIDE SEQUENCE [LARGE SCALE GENOMIC DNA]</scope>
    <source>
        <strain evidence="2 3">MA-7-27</strain>
    </source>
</reference>
<dbReference type="GO" id="GO:0006313">
    <property type="term" value="P:DNA transposition"/>
    <property type="evidence" value="ECO:0007669"/>
    <property type="project" value="InterPro"/>
</dbReference>
<evidence type="ECO:0000259" key="1">
    <source>
        <dbReference type="Pfam" id="PF02371"/>
    </source>
</evidence>
<dbReference type="GO" id="GO:0003677">
    <property type="term" value="F:DNA binding"/>
    <property type="evidence" value="ECO:0007669"/>
    <property type="project" value="InterPro"/>
</dbReference>
<dbReference type="PANTHER" id="PTHR33055:SF13">
    <property type="entry name" value="TRANSPOSASE"/>
    <property type="match status" value="1"/>
</dbReference>
<evidence type="ECO:0000313" key="2">
    <source>
        <dbReference type="EMBL" id="RMA43531.1"/>
    </source>
</evidence>
<accession>A0A3L9Y3Z6</accession>
<feature type="domain" description="Transposase IS116/IS110/IS902 C-terminal" evidence="1">
    <location>
        <begin position="54"/>
        <end position="124"/>
    </location>
</feature>
<dbReference type="Proteomes" id="UP000281343">
    <property type="component" value="Unassembled WGS sequence"/>
</dbReference>
<name>A0A3L9Y3Z6_9RHOB</name>
<proteinExistence type="predicted"/>
<dbReference type="OrthoDB" id="8261795at2"/>
<protein>
    <submittedName>
        <fullName evidence="2">IS110 family transposase</fullName>
    </submittedName>
</protein>
<dbReference type="InterPro" id="IPR047650">
    <property type="entry name" value="Transpos_IS110"/>
</dbReference>
<gene>
    <name evidence="2" type="ORF">D9R08_00880</name>
</gene>
<dbReference type="PANTHER" id="PTHR33055">
    <property type="entry name" value="TRANSPOSASE FOR INSERTION SEQUENCE ELEMENT IS1111A"/>
    <property type="match status" value="1"/>
</dbReference>
<organism evidence="2 3">
    <name type="scientific">Rhodophyticola porphyridii</name>
    <dbReference type="NCBI Taxonomy" id="1852017"/>
    <lineage>
        <taxon>Bacteria</taxon>
        <taxon>Pseudomonadati</taxon>
        <taxon>Pseudomonadota</taxon>
        <taxon>Alphaproteobacteria</taxon>
        <taxon>Rhodobacterales</taxon>
        <taxon>Roseobacteraceae</taxon>
        <taxon>Rhodophyticola</taxon>
    </lineage>
</organism>
<dbReference type="Pfam" id="PF02371">
    <property type="entry name" value="Transposase_20"/>
    <property type="match status" value="1"/>
</dbReference>